<dbReference type="RefSeq" id="WP_311343584.1">
    <property type="nucleotide sequence ID" value="NZ_JAVREI010000001.1"/>
</dbReference>
<evidence type="ECO:0000313" key="3">
    <source>
        <dbReference type="Proteomes" id="UP001183222"/>
    </source>
</evidence>
<proteinExistence type="predicted"/>
<keyword evidence="3" id="KW-1185">Reference proteome</keyword>
<name>A0ABU2K3I1_9ACTN</name>
<accession>A0ABU2K3I1</accession>
<evidence type="ECO:0000313" key="2">
    <source>
        <dbReference type="EMBL" id="MDT0274742.1"/>
    </source>
</evidence>
<feature type="compositionally biased region" description="Basic and acidic residues" evidence="1">
    <location>
        <begin position="1"/>
        <end position="11"/>
    </location>
</feature>
<evidence type="ECO:0000256" key="1">
    <source>
        <dbReference type="SAM" id="MobiDB-lite"/>
    </source>
</evidence>
<organism evidence="2 3">
    <name type="scientific">Blastococcus goldschmidtiae</name>
    <dbReference type="NCBI Taxonomy" id="3075546"/>
    <lineage>
        <taxon>Bacteria</taxon>
        <taxon>Bacillati</taxon>
        <taxon>Actinomycetota</taxon>
        <taxon>Actinomycetes</taxon>
        <taxon>Geodermatophilales</taxon>
        <taxon>Geodermatophilaceae</taxon>
        <taxon>Blastococcus</taxon>
    </lineage>
</organism>
<comment type="caution">
    <text evidence="2">The sequence shown here is derived from an EMBL/GenBank/DDBJ whole genome shotgun (WGS) entry which is preliminary data.</text>
</comment>
<protein>
    <submittedName>
        <fullName evidence="2">Uncharacterized protein</fullName>
    </submittedName>
</protein>
<dbReference type="Proteomes" id="UP001183222">
    <property type="component" value="Unassembled WGS sequence"/>
</dbReference>
<reference evidence="3" key="1">
    <citation type="submission" date="2023-07" db="EMBL/GenBank/DDBJ databases">
        <title>30 novel species of actinomycetes from the DSMZ collection.</title>
        <authorList>
            <person name="Nouioui I."/>
        </authorList>
    </citation>
    <scope>NUCLEOTIDE SEQUENCE [LARGE SCALE GENOMIC DNA]</scope>
    <source>
        <strain evidence="3">DSM 46792</strain>
    </source>
</reference>
<sequence>MDMTTRPDRASAVHHQSVTGHRLPGRLRSRRELVVPPAQGTARG</sequence>
<dbReference type="EMBL" id="JAVREI010000001">
    <property type="protein sequence ID" value="MDT0274742.1"/>
    <property type="molecule type" value="Genomic_DNA"/>
</dbReference>
<feature type="region of interest" description="Disordered" evidence="1">
    <location>
        <begin position="1"/>
        <end position="44"/>
    </location>
</feature>
<gene>
    <name evidence="2" type="ORF">RM425_02405</name>
</gene>